<dbReference type="AlphaFoldDB" id="A0A1M6V5F7"/>
<evidence type="ECO:0008006" key="5">
    <source>
        <dbReference type="Google" id="ProtNLM"/>
    </source>
</evidence>
<sequence>MLGKAILMSAVVAVPATIALQMHASSNSQSIKHAPLYATDEIGSKNWAGYVDIAKPGQTFHSVTGTWQVPAIEGEDQSAAAQWIGLGGVQSKDLLQMGTVETMDNGQAENVLFWEKLPNAANDWLTLPAGATVSASIASVSANSNTFLLKAVVSDNGQTQTYTKEVEVSPAYQEAMGTSADWISEDPSDVSLNLIPLAQMGTIRYTNATANGLPILQSDASTEPMALVGTDGQTVLVQPSQLYQGDTSFYTSDTGNSGATTVPQITVVQQVPTGPFPSSDSSEAWQQWQQMQNQLQQQLQQAFGNPNGSWSSLLPSNGSSWIQLQQQWVAQLQQAEQQLQSLLSNNNWGAFGNLTNAGTHSNYSSWNPLQLLSQHVHTHVVHNQQGNWQWTIQWTAW</sequence>
<dbReference type="Pfam" id="PF01828">
    <property type="entry name" value="Peptidase_A4"/>
    <property type="match status" value="1"/>
</dbReference>
<evidence type="ECO:0000256" key="2">
    <source>
        <dbReference type="SAM" id="SignalP"/>
    </source>
</evidence>
<dbReference type="PANTHER" id="PTHR37536:SF1">
    <property type="entry name" value="ASPERGILLOPEPSIN, PUTAITVE (AFU_ORTHOLOGUE AFUA_7G01200)"/>
    <property type="match status" value="1"/>
</dbReference>
<gene>
    <name evidence="3" type="ORF">SAMN05443507_12211</name>
</gene>
<dbReference type="InterPro" id="IPR013320">
    <property type="entry name" value="ConA-like_dom_sf"/>
</dbReference>
<evidence type="ECO:0000313" key="3">
    <source>
        <dbReference type="EMBL" id="SHK76690.1"/>
    </source>
</evidence>
<dbReference type="GO" id="GO:0006508">
    <property type="term" value="P:proteolysis"/>
    <property type="evidence" value="ECO:0007669"/>
    <property type="project" value="InterPro"/>
</dbReference>
<dbReference type="EMBL" id="FRAF01000022">
    <property type="protein sequence ID" value="SHK76690.1"/>
    <property type="molecule type" value="Genomic_DNA"/>
</dbReference>
<dbReference type="Proteomes" id="UP000184016">
    <property type="component" value="Unassembled WGS sequence"/>
</dbReference>
<reference evidence="4" key="1">
    <citation type="submission" date="2016-11" db="EMBL/GenBank/DDBJ databases">
        <authorList>
            <person name="Varghese N."/>
            <person name="Submissions S."/>
        </authorList>
    </citation>
    <scope>NUCLEOTIDE SEQUENCE [LARGE SCALE GENOMIC DNA]</scope>
    <source>
        <strain evidence="4">USBA-503</strain>
    </source>
</reference>
<dbReference type="PANTHER" id="PTHR37536">
    <property type="entry name" value="PUTATIVE (AFU_ORTHOLOGUE AFUA_3G02970)-RELATED"/>
    <property type="match status" value="1"/>
</dbReference>
<dbReference type="OrthoDB" id="2376230at2"/>
<evidence type="ECO:0000313" key="4">
    <source>
        <dbReference type="Proteomes" id="UP000184016"/>
    </source>
</evidence>
<dbReference type="STRING" id="1830138.SAMN05443507_12211"/>
<dbReference type="InterPro" id="IPR038656">
    <property type="entry name" value="Peptidase_G1_sf"/>
</dbReference>
<dbReference type="InterPro" id="IPR000250">
    <property type="entry name" value="Peptidase_G1"/>
</dbReference>
<proteinExistence type="predicted"/>
<dbReference type="Gene3D" id="2.60.120.700">
    <property type="entry name" value="Peptidase G1"/>
    <property type="match status" value="1"/>
</dbReference>
<protein>
    <recommendedName>
        <fullName evidence="5">Peptidase A4 family protein</fullName>
    </recommendedName>
</protein>
<dbReference type="GO" id="GO:0070007">
    <property type="term" value="F:glutamic-type endopeptidase activity"/>
    <property type="evidence" value="ECO:0007669"/>
    <property type="project" value="InterPro"/>
</dbReference>
<feature type="signal peptide" evidence="2">
    <location>
        <begin position="1"/>
        <end position="24"/>
    </location>
</feature>
<keyword evidence="2" id="KW-0732">Signal</keyword>
<feature type="active site" description="Proton acceptor" evidence="1">
    <location>
        <position position="185"/>
    </location>
</feature>
<keyword evidence="4" id="KW-1185">Reference proteome</keyword>
<dbReference type="RefSeq" id="WP_072874819.1">
    <property type="nucleotide sequence ID" value="NZ_FRAF01000022.1"/>
</dbReference>
<accession>A0A1M6V5F7</accession>
<dbReference type="SUPFAM" id="SSF49899">
    <property type="entry name" value="Concanavalin A-like lectins/glucanases"/>
    <property type="match status" value="1"/>
</dbReference>
<organism evidence="3 4">
    <name type="scientific">Alicyclobacillus tolerans</name>
    <dbReference type="NCBI Taxonomy" id="90970"/>
    <lineage>
        <taxon>Bacteria</taxon>
        <taxon>Bacillati</taxon>
        <taxon>Bacillota</taxon>
        <taxon>Bacilli</taxon>
        <taxon>Bacillales</taxon>
        <taxon>Alicyclobacillaceae</taxon>
        <taxon>Alicyclobacillus</taxon>
    </lineage>
</organism>
<evidence type="ECO:0000256" key="1">
    <source>
        <dbReference type="PIRSR" id="PIRSR600250-50"/>
    </source>
</evidence>
<dbReference type="CDD" id="cd13426">
    <property type="entry name" value="Peptidase_G1"/>
    <property type="match status" value="1"/>
</dbReference>
<feature type="chain" id="PRO_5012658105" description="Peptidase A4 family protein" evidence="2">
    <location>
        <begin position="25"/>
        <end position="397"/>
    </location>
</feature>
<name>A0A1M6V5F7_9BACL</name>